<evidence type="ECO:0000313" key="1">
    <source>
        <dbReference type="EMBL" id="KAJ7328437.1"/>
    </source>
</evidence>
<dbReference type="Proteomes" id="UP001218218">
    <property type="component" value="Unassembled WGS sequence"/>
</dbReference>
<gene>
    <name evidence="1" type="ORF">DFH08DRAFT_709834</name>
</gene>
<dbReference type="InterPro" id="IPR041078">
    <property type="entry name" value="Plavaka"/>
</dbReference>
<sequence>MLHKEFEQEHLKRFSAERENKRLDDAVNALPGESPDGWSVGSVKLKLPAPKVAVPEVDAPEFEVSGILYRPLLDVLVEAFQSPDFLQYHTTPFDLRWDPKHNPDDPDTPILNVDVPAYTSHSMLKDFNELPQTAEPYLETIIAAYMFWSDSTHLANFGDASLYTYFGNQSKYTRAKPISKAGHHQAYFPSLPDTIIDFYRSLFKVPPSPEILTHLKRELMHRVWDLLLTPEFIHAWVHGIVVKCYDGVEHRIFPRFFTYGADYPEKVLLATIKYFGGCPCPCCYIKKEQIVDMGSKADMRRRSNLWTDNSTWRETIERVRGWIFGKGWLIGGAKVTSNLKEKLWVPTRNVFSKLAEHGFDLFSMFVPDLLHEVELGVVKSFFTHLVRILYCVGIETVDELNRRCD</sequence>
<comment type="caution">
    <text evidence="1">The sequence shown here is derived from an EMBL/GenBank/DDBJ whole genome shotgun (WGS) entry which is preliminary data.</text>
</comment>
<organism evidence="1 2">
    <name type="scientific">Mycena albidolilacea</name>
    <dbReference type="NCBI Taxonomy" id="1033008"/>
    <lineage>
        <taxon>Eukaryota</taxon>
        <taxon>Fungi</taxon>
        <taxon>Dikarya</taxon>
        <taxon>Basidiomycota</taxon>
        <taxon>Agaricomycotina</taxon>
        <taxon>Agaricomycetes</taxon>
        <taxon>Agaricomycetidae</taxon>
        <taxon>Agaricales</taxon>
        <taxon>Marasmiineae</taxon>
        <taxon>Mycenaceae</taxon>
        <taxon>Mycena</taxon>
    </lineage>
</organism>
<protein>
    <submittedName>
        <fullName evidence="1">Uncharacterized protein</fullName>
    </submittedName>
</protein>
<keyword evidence="2" id="KW-1185">Reference proteome</keyword>
<dbReference type="AlphaFoldDB" id="A0AAD6ZLM8"/>
<accession>A0AAD6ZLM8</accession>
<evidence type="ECO:0000313" key="2">
    <source>
        <dbReference type="Proteomes" id="UP001218218"/>
    </source>
</evidence>
<proteinExistence type="predicted"/>
<dbReference type="Pfam" id="PF18759">
    <property type="entry name" value="Plavaka"/>
    <property type="match status" value="1"/>
</dbReference>
<dbReference type="EMBL" id="JARIHO010000039">
    <property type="protein sequence ID" value="KAJ7328437.1"/>
    <property type="molecule type" value="Genomic_DNA"/>
</dbReference>
<name>A0AAD6ZLM8_9AGAR</name>
<reference evidence="1" key="1">
    <citation type="submission" date="2023-03" db="EMBL/GenBank/DDBJ databases">
        <title>Massive genome expansion in bonnet fungi (Mycena s.s.) driven by repeated elements and novel gene families across ecological guilds.</title>
        <authorList>
            <consortium name="Lawrence Berkeley National Laboratory"/>
            <person name="Harder C.B."/>
            <person name="Miyauchi S."/>
            <person name="Viragh M."/>
            <person name="Kuo A."/>
            <person name="Thoen E."/>
            <person name="Andreopoulos B."/>
            <person name="Lu D."/>
            <person name="Skrede I."/>
            <person name="Drula E."/>
            <person name="Henrissat B."/>
            <person name="Morin E."/>
            <person name="Kohler A."/>
            <person name="Barry K."/>
            <person name="LaButti K."/>
            <person name="Morin E."/>
            <person name="Salamov A."/>
            <person name="Lipzen A."/>
            <person name="Mereny Z."/>
            <person name="Hegedus B."/>
            <person name="Baldrian P."/>
            <person name="Stursova M."/>
            <person name="Weitz H."/>
            <person name="Taylor A."/>
            <person name="Grigoriev I.V."/>
            <person name="Nagy L.G."/>
            <person name="Martin F."/>
            <person name="Kauserud H."/>
        </authorList>
    </citation>
    <scope>NUCLEOTIDE SEQUENCE</scope>
    <source>
        <strain evidence="1">CBHHK002</strain>
    </source>
</reference>